<feature type="signal peptide" evidence="2">
    <location>
        <begin position="1"/>
        <end position="26"/>
    </location>
</feature>
<evidence type="ECO:0000313" key="3">
    <source>
        <dbReference type="EMBL" id="PXW95453.1"/>
    </source>
</evidence>
<proteinExistence type="predicted"/>
<keyword evidence="2" id="KW-0732">Signal</keyword>
<keyword evidence="4" id="KW-1185">Reference proteome</keyword>
<evidence type="ECO:0000256" key="2">
    <source>
        <dbReference type="SAM" id="SignalP"/>
    </source>
</evidence>
<evidence type="ECO:0000256" key="1">
    <source>
        <dbReference type="SAM" id="Coils"/>
    </source>
</evidence>
<dbReference type="Proteomes" id="UP000247811">
    <property type="component" value="Unassembled WGS sequence"/>
</dbReference>
<dbReference type="RefSeq" id="WP_146219374.1">
    <property type="nucleotide sequence ID" value="NZ_QJJS01000009.1"/>
</dbReference>
<comment type="caution">
    <text evidence="3">The sequence shown here is derived from an EMBL/GenBank/DDBJ whole genome shotgun (WGS) entry which is preliminary data.</text>
</comment>
<feature type="chain" id="PRO_5016353042" evidence="2">
    <location>
        <begin position="27"/>
        <end position="369"/>
    </location>
</feature>
<name>A0A318H052_9BURK</name>
<keyword evidence="1" id="KW-0175">Coiled coil</keyword>
<protein>
    <submittedName>
        <fullName evidence="3">Outer membrane efflux protein</fullName>
    </submittedName>
</protein>
<gene>
    <name evidence="3" type="ORF">C7444_10921</name>
</gene>
<dbReference type="Gene3D" id="1.20.1600.10">
    <property type="entry name" value="Outer membrane efflux proteins (OEP)"/>
    <property type="match status" value="1"/>
</dbReference>
<dbReference type="OrthoDB" id="8554634at2"/>
<dbReference type="EMBL" id="QJJS01000009">
    <property type="protein sequence ID" value="PXW95453.1"/>
    <property type="molecule type" value="Genomic_DNA"/>
</dbReference>
<sequence>MKPLFSYRATSQLLVAGLLVVPFALAAQTASPTQEADWRRANDAVGVFKRGHADVLKWEQTNVSVAAVTPSSTMGVAIPTAEVAVRMAWMVHRDLARALARLGPKHEQLIAEGRWTELDPSLQRRVEDTGEVLEVAAAGRKAWIDAVAAQQVLKHQRDMLEAAQAAYELGQRMVTVGNWSKLQLSPVQLAASNARMNMRRAQQAAAQAQANLVKTMGQTGLQDGFVLPDQLPAIPAQPMAAADLQKRGDAVRNQLPDAESLRNRALSKSAMNVYWAAHTLAQDSQGDILKTREFITEETVLHYNGMLKSVWDLLDEVRNQSQATVDAIGAQRDFWLAEADLQWVLQGGEPDSFVNLGGAGGEAPAAAAH</sequence>
<accession>A0A318H052</accession>
<evidence type="ECO:0000313" key="4">
    <source>
        <dbReference type="Proteomes" id="UP000247811"/>
    </source>
</evidence>
<feature type="coiled-coil region" evidence="1">
    <location>
        <begin position="191"/>
        <end position="218"/>
    </location>
</feature>
<dbReference type="AlphaFoldDB" id="A0A318H052"/>
<dbReference type="SUPFAM" id="SSF56954">
    <property type="entry name" value="Outer membrane efflux proteins (OEP)"/>
    <property type="match status" value="1"/>
</dbReference>
<organism evidence="3 4">
    <name type="scientific">Sphaerotilus hippei</name>
    <dbReference type="NCBI Taxonomy" id="744406"/>
    <lineage>
        <taxon>Bacteria</taxon>
        <taxon>Pseudomonadati</taxon>
        <taxon>Pseudomonadota</taxon>
        <taxon>Betaproteobacteria</taxon>
        <taxon>Burkholderiales</taxon>
        <taxon>Sphaerotilaceae</taxon>
        <taxon>Sphaerotilus</taxon>
    </lineage>
</organism>
<dbReference type="GO" id="GO:0015562">
    <property type="term" value="F:efflux transmembrane transporter activity"/>
    <property type="evidence" value="ECO:0007669"/>
    <property type="project" value="InterPro"/>
</dbReference>
<reference evidence="3 4" key="1">
    <citation type="submission" date="2018-05" db="EMBL/GenBank/DDBJ databases">
        <title>Genomic Encyclopedia of Type Strains, Phase IV (KMG-IV): sequencing the most valuable type-strain genomes for metagenomic binning, comparative biology and taxonomic classification.</title>
        <authorList>
            <person name="Goeker M."/>
        </authorList>
    </citation>
    <scope>NUCLEOTIDE SEQUENCE [LARGE SCALE GENOMIC DNA]</scope>
    <source>
        <strain evidence="3 4">DSM 566</strain>
    </source>
</reference>